<sequence length="225" mass="24884">MGDRVRFSWDKSSVVGTKQTEHLPGDTGGSFDGPVPLTLPKHWCSDRRLYKRLVIKSLAHEQMTPLIQTTTEVAPPEQGPPGQGDDVAKWLRFSSEDGGDGREGGERCDLGTRGLNSGSQPPSFLCRSLICPLSSARNATTNQSPLKNASSPTRRSHQNRTRRGQRVRDSTADRKQTRFVMKKSNVRINCQEGDEASPRELLDLGHCLLVHPLQKAHNPVPTAER</sequence>
<feature type="region of interest" description="Disordered" evidence="1">
    <location>
        <begin position="93"/>
        <end position="121"/>
    </location>
</feature>
<feature type="region of interest" description="Disordered" evidence="1">
    <location>
        <begin position="138"/>
        <end position="177"/>
    </location>
</feature>
<evidence type="ECO:0000256" key="1">
    <source>
        <dbReference type="SAM" id="MobiDB-lite"/>
    </source>
</evidence>
<dbReference type="EMBL" id="JAINUF010000012">
    <property type="protein sequence ID" value="KAJ8345489.1"/>
    <property type="molecule type" value="Genomic_DNA"/>
</dbReference>
<feature type="compositionally biased region" description="Basic residues" evidence="1">
    <location>
        <begin position="154"/>
        <end position="165"/>
    </location>
</feature>
<evidence type="ECO:0000313" key="3">
    <source>
        <dbReference type="Proteomes" id="UP001152622"/>
    </source>
</evidence>
<proteinExistence type="predicted"/>
<feature type="compositionally biased region" description="Basic and acidic residues" evidence="1">
    <location>
        <begin position="99"/>
        <end position="110"/>
    </location>
</feature>
<gene>
    <name evidence="2" type="ORF">SKAU_G00296820</name>
</gene>
<comment type="caution">
    <text evidence="2">The sequence shown here is derived from an EMBL/GenBank/DDBJ whole genome shotgun (WGS) entry which is preliminary data.</text>
</comment>
<evidence type="ECO:0000313" key="2">
    <source>
        <dbReference type="EMBL" id="KAJ8345489.1"/>
    </source>
</evidence>
<protein>
    <submittedName>
        <fullName evidence="2">Uncharacterized protein</fullName>
    </submittedName>
</protein>
<keyword evidence="3" id="KW-1185">Reference proteome</keyword>
<reference evidence="2" key="1">
    <citation type="journal article" date="2023" name="Science">
        <title>Genome structures resolve the early diversification of teleost fishes.</title>
        <authorList>
            <person name="Parey E."/>
            <person name="Louis A."/>
            <person name="Montfort J."/>
            <person name="Bouchez O."/>
            <person name="Roques C."/>
            <person name="Iampietro C."/>
            <person name="Lluch J."/>
            <person name="Castinel A."/>
            <person name="Donnadieu C."/>
            <person name="Desvignes T."/>
            <person name="Floi Bucao C."/>
            <person name="Jouanno E."/>
            <person name="Wen M."/>
            <person name="Mejri S."/>
            <person name="Dirks R."/>
            <person name="Jansen H."/>
            <person name="Henkel C."/>
            <person name="Chen W.J."/>
            <person name="Zahm M."/>
            <person name="Cabau C."/>
            <person name="Klopp C."/>
            <person name="Thompson A.W."/>
            <person name="Robinson-Rechavi M."/>
            <person name="Braasch I."/>
            <person name="Lecointre G."/>
            <person name="Bobe J."/>
            <person name="Postlethwait J.H."/>
            <person name="Berthelot C."/>
            <person name="Roest Crollius H."/>
            <person name="Guiguen Y."/>
        </authorList>
    </citation>
    <scope>NUCLEOTIDE SEQUENCE</scope>
    <source>
        <strain evidence="2">WJC10195</strain>
    </source>
</reference>
<dbReference type="AlphaFoldDB" id="A0A9Q1EUV1"/>
<accession>A0A9Q1EUV1</accession>
<name>A0A9Q1EUV1_SYNKA</name>
<feature type="compositionally biased region" description="Basic and acidic residues" evidence="1">
    <location>
        <begin position="166"/>
        <end position="176"/>
    </location>
</feature>
<feature type="region of interest" description="Disordered" evidence="1">
    <location>
        <begin position="1"/>
        <end position="29"/>
    </location>
</feature>
<feature type="compositionally biased region" description="Polar residues" evidence="1">
    <location>
        <begin position="138"/>
        <end position="153"/>
    </location>
</feature>
<dbReference type="Proteomes" id="UP001152622">
    <property type="component" value="Chromosome 12"/>
</dbReference>
<organism evidence="2 3">
    <name type="scientific">Synaphobranchus kaupii</name>
    <name type="common">Kaup's arrowtooth eel</name>
    <dbReference type="NCBI Taxonomy" id="118154"/>
    <lineage>
        <taxon>Eukaryota</taxon>
        <taxon>Metazoa</taxon>
        <taxon>Chordata</taxon>
        <taxon>Craniata</taxon>
        <taxon>Vertebrata</taxon>
        <taxon>Euteleostomi</taxon>
        <taxon>Actinopterygii</taxon>
        <taxon>Neopterygii</taxon>
        <taxon>Teleostei</taxon>
        <taxon>Anguilliformes</taxon>
        <taxon>Synaphobranchidae</taxon>
        <taxon>Synaphobranchus</taxon>
    </lineage>
</organism>